<dbReference type="InterPro" id="IPR029063">
    <property type="entry name" value="SAM-dependent_MTases_sf"/>
</dbReference>
<reference evidence="4" key="1">
    <citation type="submission" date="2020-05" db="EMBL/GenBank/DDBJ databases">
        <authorList>
            <person name="Chiriac C."/>
            <person name="Salcher M."/>
            <person name="Ghai R."/>
            <person name="Kavagutti S V."/>
        </authorList>
    </citation>
    <scope>NUCLEOTIDE SEQUENCE</scope>
</reference>
<name>A0A6J7Q7J6_9ZZZZ</name>
<sequence length="242" mass="26877">MRSSGAEFEIAQLKNVIHERENRLHDYVKQALATAASEASPVTYYTRNSNDSKLGQSFDTYGSDKNQRHSYAQFYEDQLDGIESPRILEIGIGSLGQFPYAGLKPGGSLQAWRERYPTSVIVGGDIDEEAFASVSEIAFQLDQTDTDSLDVFSTQIASYGPFDLIVDDGFHDPHANILTVLSMLPLLAPNGSYVIEDVHSSLIDFWRVVLDVRKIHGTVIDMSALRPDTDDNVLVLIKGKQF</sequence>
<evidence type="ECO:0000313" key="3">
    <source>
        <dbReference type="EMBL" id="CAB4794698.1"/>
    </source>
</evidence>
<dbReference type="SUPFAM" id="SSF53335">
    <property type="entry name" value="S-adenosyl-L-methionine-dependent methyltransferases"/>
    <property type="match status" value="1"/>
</dbReference>
<dbReference type="EMBL" id="CAESAI010000002">
    <property type="protein sequence ID" value="CAB4330966.1"/>
    <property type="molecule type" value="Genomic_DNA"/>
</dbReference>
<accession>A0A6J7Q7J6</accession>
<proteinExistence type="predicted"/>
<dbReference type="EMBL" id="CAFBPK010000004">
    <property type="protein sequence ID" value="CAB5013226.1"/>
    <property type="molecule type" value="Genomic_DNA"/>
</dbReference>
<dbReference type="Gene3D" id="3.40.50.150">
    <property type="entry name" value="Vaccinia Virus protein VP39"/>
    <property type="match status" value="1"/>
</dbReference>
<dbReference type="AlphaFoldDB" id="A0A6J7Q7J6"/>
<protein>
    <submittedName>
        <fullName evidence="4">Unannotated protein</fullName>
    </submittedName>
</protein>
<evidence type="ECO:0000313" key="1">
    <source>
        <dbReference type="EMBL" id="CAB4330966.1"/>
    </source>
</evidence>
<dbReference type="EMBL" id="CAFAAO010000002">
    <property type="protein sequence ID" value="CAB4794698.1"/>
    <property type="molecule type" value="Genomic_DNA"/>
</dbReference>
<dbReference type="EMBL" id="CAESAD010000004">
    <property type="protein sequence ID" value="CAB4338974.1"/>
    <property type="molecule type" value="Genomic_DNA"/>
</dbReference>
<evidence type="ECO:0000313" key="4">
    <source>
        <dbReference type="EMBL" id="CAB5013226.1"/>
    </source>
</evidence>
<organism evidence="4">
    <name type="scientific">freshwater metagenome</name>
    <dbReference type="NCBI Taxonomy" id="449393"/>
    <lineage>
        <taxon>unclassified sequences</taxon>
        <taxon>metagenomes</taxon>
        <taxon>ecological metagenomes</taxon>
    </lineage>
</organism>
<evidence type="ECO:0000313" key="2">
    <source>
        <dbReference type="EMBL" id="CAB4338974.1"/>
    </source>
</evidence>
<gene>
    <name evidence="3" type="ORF">UFOPK3037_00191</name>
    <name evidence="1" type="ORF">UFOPK3406_00181</name>
    <name evidence="2" type="ORF">UFOPK3925_00816</name>
    <name evidence="4" type="ORF">UFOPK4097_00452</name>
</gene>